<evidence type="ECO:0000313" key="2">
    <source>
        <dbReference type="Proteomes" id="UP000309997"/>
    </source>
</evidence>
<dbReference type="EMBL" id="RCHU02000005">
    <property type="protein sequence ID" value="KAL3592321.1"/>
    <property type="molecule type" value="Genomic_DNA"/>
</dbReference>
<reference evidence="1 2" key="1">
    <citation type="journal article" date="2024" name="Plant Biotechnol. J.">
        <title>Genome and CRISPR/Cas9 system of a widespread forest tree (Populus alba) in the world.</title>
        <authorList>
            <person name="Liu Y.J."/>
            <person name="Jiang P.F."/>
            <person name="Han X.M."/>
            <person name="Li X.Y."/>
            <person name="Wang H.M."/>
            <person name="Wang Y.J."/>
            <person name="Wang X.X."/>
            <person name="Zeng Q.Y."/>
        </authorList>
    </citation>
    <scope>NUCLEOTIDE SEQUENCE [LARGE SCALE GENOMIC DNA]</scope>
    <source>
        <strain evidence="2">cv. PAL-ZL1</strain>
    </source>
</reference>
<comment type="caution">
    <text evidence="1">The sequence shown here is derived from an EMBL/GenBank/DDBJ whole genome shotgun (WGS) entry which is preliminary data.</text>
</comment>
<organism evidence="1 2">
    <name type="scientific">Populus alba</name>
    <name type="common">White poplar</name>
    <dbReference type="NCBI Taxonomy" id="43335"/>
    <lineage>
        <taxon>Eukaryota</taxon>
        <taxon>Viridiplantae</taxon>
        <taxon>Streptophyta</taxon>
        <taxon>Embryophyta</taxon>
        <taxon>Tracheophyta</taxon>
        <taxon>Spermatophyta</taxon>
        <taxon>Magnoliopsida</taxon>
        <taxon>eudicotyledons</taxon>
        <taxon>Gunneridae</taxon>
        <taxon>Pentapetalae</taxon>
        <taxon>rosids</taxon>
        <taxon>fabids</taxon>
        <taxon>Malpighiales</taxon>
        <taxon>Salicaceae</taxon>
        <taxon>Saliceae</taxon>
        <taxon>Populus</taxon>
    </lineage>
</organism>
<name>A0ACC4CC90_POPAL</name>
<accession>A0ACC4CC90</accession>
<gene>
    <name evidence="1" type="ORF">D5086_010961</name>
</gene>
<proteinExistence type="predicted"/>
<dbReference type="Proteomes" id="UP000309997">
    <property type="component" value="Unassembled WGS sequence"/>
</dbReference>
<keyword evidence="2" id="KW-1185">Reference proteome</keyword>
<sequence length="97" mass="11502">MQKNHLLWTEVLLKWIMKERIVLILMKVLSSFAPPDNGDNRRRRGNQLMFRWMSTCTIIIEVPFVEDLCYVFGSVIGARCFLSKRRQSFDHLRNNDG</sequence>
<protein>
    <submittedName>
        <fullName evidence="1">Uncharacterized protein</fullName>
    </submittedName>
</protein>
<evidence type="ECO:0000313" key="1">
    <source>
        <dbReference type="EMBL" id="KAL3592321.1"/>
    </source>
</evidence>